<dbReference type="Proteomes" id="UP000772812">
    <property type="component" value="Unassembled WGS sequence"/>
</dbReference>
<evidence type="ECO:0000313" key="2">
    <source>
        <dbReference type="Proteomes" id="UP000772812"/>
    </source>
</evidence>
<dbReference type="SUPFAM" id="SSF52540">
    <property type="entry name" value="P-loop containing nucleoside triphosphate hydrolases"/>
    <property type="match status" value="1"/>
</dbReference>
<dbReference type="Gene3D" id="3.40.50.300">
    <property type="entry name" value="P-loop containing nucleotide triphosphate hydrolases"/>
    <property type="match status" value="1"/>
</dbReference>
<protein>
    <submittedName>
        <fullName evidence="1">DNA polymerase III subunit delta</fullName>
    </submittedName>
</protein>
<dbReference type="InterPro" id="IPR027417">
    <property type="entry name" value="P-loop_NTPase"/>
</dbReference>
<dbReference type="PANTHER" id="PTHR11669:SF8">
    <property type="entry name" value="DNA POLYMERASE III SUBUNIT DELTA"/>
    <property type="match status" value="1"/>
</dbReference>
<accession>A0ABS1GK52</accession>
<proteinExistence type="predicted"/>
<dbReference type="RefSeq" id="WP_200674887.1">
    <property type="nucleotide sequence ID" value="NZ_JAACYA010000002.1"/>
</dbReference>
<organism evidence="1 2">
    <name type="scientific">Persephonella atlantica</name>
    <dbReference type="NCBI Taxonomy" id="2699429"/>
    <lineage>
        <taxon>Bacteria</taxon>
        <taxon>Pseudomonadati</taxon>
        <taxon>Aquificota</taxon>
        <taxon>Aquificia</taxon>
        <taxon>Aquificales</taxon>
        <taxon>Hydrogenothermaceae</taxon>
        <taxon>Persephonella</taxon>
    </lineage>
</organism>
<dbReference type="PANTHER" id="PTHR11669">
    <property type="entry name" value="REPLICATION FACTOR C / DNA POLYMERASE III GAMMA-TAU SUBUNIT"/>
    <property type="match status" value="1"/>
</dbReference>
<evidence type="ECO:0000313" key="1">
    <source>
        <dbReference type="EMBL" id="MBK3333324.1"/>
    </source>
</evidence>
<dbReference type="EMBL" id="JAACYA010000002">
    <property type="protein sequence ID" value="MBK3333324.1"/>
    <property type="molecule type" value="Genomic_DNA"/>
</dbReference>
<keyword evidence="2" id="KW-1185">Reference proteome</keyword>
<comment type="caution">
    <text evidence="1">The sequence shown here is derived from an EMBL/GenBank/DDBJ whole genome shotgun (WGS) entry which is preliminary data.</text>
</comment>
<sequence length="305" mass="35493">MKLIGHQDSLRLIRRFLDKKYSSYSFLFEGKDCIGKKLAALLTAKAFLCEKDYSFGCNECEDCRLANNTILNAYERKELNPHPDIMIVSPEREIKIDQIRQVIQFLKLKRKKAVIIEKAEKMNLEASNALLKTLEEPPDDSLLILTTSSQDMLLPTIVSRCKKVRFRPLKKEELQQILTLKNVEEKNYQILLALSDGSMCIPEAVIRDEKLLKYARDLYNLLYIDELHPEGIITLGEIFEKLKSEEIEIITNIVEKIMYKKTVKGEVNPDFYDRFIKESQEFKKSINRGVKKKLALEGMYFNLKT</sequence>
<gene>
    <name evidence="1" type="ORF">GWK41_09605</name>
</gene>
<dbReference type="InterPro" id="IPR050238">
    <property type="entry name" value="DNA_Rep/Repair_Clamp_Loader"/>
</dbReference>
<name>A0ABS1GK52_9AQUI</name>
<dbReference type="Pfam" id="PF13177">
    <property type="entry name" value="DNA_pol3_delta2"/>
    <property type="match status" value="1"/>
</dbReference>
<reference evidence="1 2" key="1">
    <citation type="journal article" date="2021" name="Syst. Appl. Microbiol.">
        <title>Persephonella atlantica sp. nov.: How to adapt to physico-chemical gradients in high temperature hydrothermal habitats.</title>
        <authorList>
            <person name="Francois D.X."/>
            <person name="Godfroy A."/>
            <person name="Mathien C."/>
            <person name="Aube J."/>
            <person name="Cathalot C."/>
            <person name="Lesongeur F."/>
            <person name="L'Haridon S."/>
            <person name="Philippon X."/>
            <person name="Roussel E.G."/>
        </authorList>
    </citation>
    <scope>NUCLEOTIDE SEQUENCE [LARGE SCALE GENOMIC DNA]</scope>
    <source>
        <strain evidence="1 2">MO1340</strain>
    </source>
</reference>